<keyword evidence="5 10" id="KW-0808">Transferase</keyword>
<evidence type="ECO:0000256" key="5">
    <source>
        <dbReference type="ARBA" id="ARBA00022679"/>
    </source>
</evidence>
<feature type="domain" description="DNA polymerase III beta sliding clamp N-terminal" evidence="11">
    <location>
        <begin position="1"/>
        <end position="127"/>
    </location>
</feature>
<evidence type="ECO:0000256" key="2">
    <source>
        <dbReference type="ARBA" id="ARBA00010752"/>
    </source>
</evidence>
<dbReference type="Pfam" id="PF00712">
    <property type="entry name" value="DNA_pol3_beta"/>
    <property type="match status" value="1"/>
</dbReference>
<keyword evidence="4 10" id="KW-0963">Cytoplasm</keyword>
<dbReference type="InterPro" id="IPR022637">
    <property type="entry name" value="DNA_polIII_beta_cen"/>
</dbReference>
<comment type="caution">
    <text evidence="14">The sequence shown here is derived from an EMBL/GenBank/DDBJ whole genome shotgun (WGS) entry which is preliminary data.</text>
</comment>
<dbReference type="InterPro" id="IPR046938">
    <property type="entry name" value="DNA_clamp_sf"/>
</dbReference>
<keyword evidence="6 10" id="KW-0548">Nucleotidyltransferase</keyword>
<dbReference type="SMART" id="SM00480">
    <property type="entry name" value="POL3Bc"/>
    <property type="match status" value="1"/>
</dbReference>
<dbReference type="RefSeq" id="WP_381479826.1">
    <property type="nucleotide sequence ID" value="NZ_JBHTLT010000019.1"/>
</dbReference>
<keyword evidence="8 10" id="KW-0239">DNA-directed DNA polymerase</keyword>
<dbReference type="GO" id="GO:0003887">
    <property type="term" value="F:DNA-directed DNA polymerase activity"/>
    <property type="evidence" value="ECO:0007669"/>
    <property type="project" value="UniProtKB-EC"/>
</dbReference>
<evidence type="ECO:0000259" key="13">
    <source>
        <dbReference type="Pfam" id="PF02768"/>
    </source>
</evidence>
<dbReference type="NCBIfam" id="TIGR00663">
    <property type="entry name" value="dnan"/>
    <property type="match status" value="1"/>
</dbReference>
<feature type="domain" description="DNA polymerase III beta sliding clamp C-terminal" evidence="13">
    <location>
        <begin position="254"/>
        <end position="376"/>
    </location>
</feature>
<feature type="domain" description="DNA polymerase III beta sliding clamp central" evidence="12">
    <location>
        <begin position="137"/>
        <end position="251"/>
    </location>
</feature>
<comment type="function">
    <text evidence="10">Confers DNA tethering and processivity to DNA polymerases and other proteins. Acts as a clamp, forming a ring around DNA (a reaction catalyzed by the clamp-loading complex) which diffuses in an ATP-independent manner freely and bidirectionally along dsDNA. Initially characterized for its ability to contact the catalytic subunit of DNA polymerase III (Pol III), a complex, multichain enzyme responsible for most of the replicative synthesis in bacteria; Pol III exhibits 3'-5' exonuclease proofreading activity. The beta chain is required for initiation of replication as well as for processivity of DNA replication.</text>
</comment>
<comment type="similarity">
    <text evidence="2 10">Belongs to the beta sliding clamp family.</text>
</comment>
<dbReference type="InterPro" id="IPR022634">
    <property type="entry name" value="DNA_polIII_beta_N"/>
</dbReference>
<proteinExistence type="inferred from homology"/>
<dbReference type="Pfam" id="PF02768">
    <property type="entry name" value="DNA_pol3_beta_3"/>
    <property type="match status" value="1"/>
</dbReference>
<evidence type="ECO:0000256" key="6">
    <source>
        <dbReference type="ARBA" id="ARBA00022695"/>
    </source>
</evidence>
<dbReference type="CDD" id="cd00140">
    <property type="entry name" value="beta_clamp"/>
    <property type="match status" value="1"/>
</dbReference>
<dbReference type="Gene3D" id="3.10.150.10">
    <property type="entry name" value="DNA Polymerase III, subunit A, domain 2"/>
    <property type="match status" value="1"/>
</dbReference>
<evidence type="ECO:0000256" key="7">
    <source>
        <dbReference type="ARBA" id="ARBA00022705"/>
    </source>
</evidence>
<dbReference type="PANTHER" id="PTHR30478">
    <property type="entry name" value="DNA POLYMERASE III SUBUNIT BETA"/>
    <property type="match status" value="1"/>
</dbReference>
<evidence type="ECO:0000259" key="12">
    <source>
        <dbReference type="Pfam" id="PF02767"/>
    </source>
</evidence>
<reference evidence="15" key="1">
    <citation type="journal article" date="2019" name="Int. J. Syst. Evol. Microbiol.">
        <title>The Global Catalogue of Microorganisms (GCM) 10K type strain sequencing project: providing services to taxonomists for standard genome sequencing and annotation.</title>
        <authorList>
            <consortium name="The Broad Institute Genomics Platform"/>
            <consortium name="The Broad Institute Genome Sequencing Center for Infectious Disease"/>
            <person name="Wu L."/>
            <person name="Ma J."/>
        </authorList>
    </citation>
    <scope>NUCLEOTIDE SEQUENCE [LARGE SCALE GENOMIC DNA]</scope>
    <source>
        <strain evidence="15">CCUG 53915</strain>
    </source>
</reference>
<dbReference type="InterPro" id="IPR022635">
    <property type="entry name" value="DNA_polIII_beta_C"/>
</dbReference>
<evidence type="ECO:0000313" key="14">
    <source>
        <dbReference type="EMBL" id="MFD1204255.1"/>
    </source>
</evidence>
<keyword evidence="15" id="KW-1185">Reference proteome</keyword>
<gene>
    <name evidence="14" type="primary">dnaN</name>
    <name evidence="14" type="ORF">ACFQ38_03825</name>
</gene>
<evidence type="ECO:0000256" key="9">
    <source>
        <dbReference type="ARBA" id="ARBA00023125"/>
    </source>
</evidence>
<evidence type="ECO:0000256" key="10">
    <source>
        <dbReference type="PIRNR" id="PIRNR000804"/>
    </source>
</evidence>
<evidence type="ECO:0000256" key="8">
    <source>
        <dbReference type="ARBA" id="ARBA00022932"/>
    </source>
</evidence>
<evidence type="ECO:0000256" key="1">
    <source>
        <dbReference type="ARBA" id="ARBA00004496"/>
    </source>
</evidence>
<dbReference type="InterPro" id="IPR001001">
    <property type="entry name" value="DNA_polIII_beta"/>
</dbReference>
<dbReference type="Proteomes" id="UP001597231">
    <property type="component" value="Unassembled WGS sequence"/>
</dbReference>
<dbReference type="SUPFAM" id="SSF55979">
    <property type="entry name" value="DNA clamp"/>
    <property type="match status" value="3"/>
</dbReference>
<dbReference type="Pfam" id="PF02767">
    <property type="entry name" value="DNA_pol3_beta_2"/>
    <property type="match status" value="1"/>
</dbReference>
<keyword evidence="9" id="KW-0238">DNA-binding</keyword>
<accession>A0ABW3TUD5</accession>
<evidence type="ECO:0000313" key="15">
    <source>
        <dbReference type="Proteomes" id="UP001597231"/>
    </source>
</evidence>
<dbReference type="Gene3D" id="3.70.10.10">
    <property type="match status" value="1"/>
</dbReference>
<dbReference type="PANTHER" id="PTHR30478:SF0">
    <property type="entry name" value="BETA SLIDING CLAMP"/>
    <property type="match status" value="1"/>
</dbReference>
<comment type="subunit">
    <text evidence="10">Forms a ring-shaped head-to-tail homodimer around DNA.</text>
</comment>
<evidence type="ECO:0000256" key="3">
    <source>
        <dbReference type="ARBA" id="ARBA00021035"/>
    </source>
</evidence>
<name>A0ABW3TUD5_9BACL</name>
<dbReference type="PIRSF" id="PIRSF000804">
    <property type="entry name" value="DNA_pol_III_b"/>
    <property type="match status" value="1"/>
</dbReference>
<evidence type="ECO:0000259" key="11">
    <source>
        <dbReference type="Pfam" id="PF00712"/>
    </source>
</evidence>
<protein>
    <recommendedName>
        <fullName evidence="3 10">Beta sliding clamp</fullName>
    </recommendedName>
</protein>
<dbReference type="EMBL" id="JBHTLT010000019">
    <property type="protein sequence ID" value="MFD1204255.1"/>
    <property type="molecule type" value="Genomic_DNA"/>
</dbReference>
<organism evidence="14 15">
    <name type="scientific">Sporosarcina contaminans</name>
    <dbReference type="NCBI Taxonomy" id="633403"/>
    <lineage>
        <taxon>Bacteria</taxon>
        <taxon>Bacillati</taxon>
        <taxon>Bacillota</taxon>
        <taxon>Bacilli</taxon>
        <taxon>Bacillales</taxon>
        <taxon>Caryophanaceae</taxon>
        <taxon>Sporosarcina</taxon>
    </lineage>
</organism>
<evidence type="ECO:0000256" key="4">
    <source>
        <dbReference type="ARBA" id="ARBA00022490"/>
    </source>
</evidence>
<keyword evidence="7 10" id="KW-0235">DNA replication</keyword>
<comment type="subcellular location">
    <subcellularLocation>
        <location evidence="1 10">Cytoplasm</location>
    </subcellularLocation>
</comment>
<sequence>MNFEITRDSLLDGLNDVMKAISQKVANPILTGVKIAVEDKGMTMTGSDSDITICTFIPSEKDGEQIINVKQTGSIILQAKMFNEIVRKLPTNEVTIVVENGTHAHISSGKSEFHLIGSNADDYPILPSVKDDHSFSLPADLLKSVIRETVFAVSQAETRPILTGVHWETVDDKLICVATDSHRLAKREITPEVMSEIPFSVVIPGKSLQELNKILADNSNLIEIVIADQQILFKTANVQFYSRLLEGNYPDTSRLIPAEHKTSVTVNGKQLLQAIDRASLLARDERNNIVRFSANEGNIIEITSNSPEIGKVEESIEAIEVVGEDLKISFSAKYMMDALKAIEGQNIVIQFTGAMRPFILKAVDSEAILQLILPVRTF</sequence>